<comment type="caution">
    <text evidence="3">The sequence shown here is derived from an EMBL/GenBank/DDBJ whole genome shotgun (WGS) entry which is preliminary data.</text>
</comment>
<sequence>MTSALAGPQGSRNTIGLKNIQIEGDLQKRILRNFDRLETKRYQPIENVGCLREAKYDWPGDMEGRTILSLAMLQQAVDRDAVHLQKTIDMLPGRMNNKGYFGKNYFPQCDEQQLSGHGWYLRGLCELYEDRKDPKVKKMIEDVVNNLVLPTAGKHKSYPIDPAKREKEKGGYSGEVLNSEGTWRLSTDIGCDFIFMDGVIQAAKVLDRKDLYPIIDEMIARFLKVDLVAIKAQTHATLTGLRGLTRYAAMTGDASLIAEAEERFNLYVRQGATENHMNYNWFGRPTHTEPCAIIDAFMVATQLWQATGKTAYLEESHKIYFNGMAHAQRKNGGFGLENCSGHEHAFLKIKNLEAWWCCTMRGSEGLMKAVEYSFVQSENTLMLPFFNDAKISFNGGKLAVSTDYPYNGVVTVTVEKAPQAGTALAFFKPSWAGKIAMTLNGKEQATTEKDNFISVSKALKAGDTLVYTFKQEPYLVATHNIHTIKGYQKVYQGPLLLGTMSKKELALPNEIKLTWNSESKTAAVESSDVTLAPINDVIDHHYDPKTYSRQILWKKR</sequence>
<dbReference type="InterPro" id="IPR012878">
    <property type="entry name" value="Beta-AFase-like_GH127_cat"/>
</dbReference>
<organism evidence="3 4">
    <name type="scientific">Rubritalea profundi</name>
    <dbReference type="NCBI Taxonomy" id="1658618"/>
    <lineage>
        <taxon>Bacteria</taxon>
        <taxon>Pseudomonadati</taxon>
        <taxon>Verrucomicrobiota</taxon>
        <taxon>Verrucomicrobiia</taxon>
        <taxon>Verrucomicrobiales</taxon>
        <taxon>Rubritaleaceae</taxon>
        <taxon>Rubritalea</taxon>
    </lineage>
</organism>
<reference evidence="3 4" key="1">
    <citation type="submission" date="2016-12" db="EMBL/GenBank/DDBJ databases">
        <title>Study of bacterial adaptation to deep sea.</title>
        <authorList>
            <person name="Song J."/>
            <person name="Yoshizawa S."/>
            <person name="Kogure K."/>
        </authorList>
    </citation>
    <scope>NUCLEOTIDE SEQUENCE [LARGE SCALE GENOMIC DNA]</scope>
    <source>
        <strain evidence="3 4">SAORIC-165</strain>
    </source>
</reference>
<dbReference type="InterPro" id="IPR049174">
    <property type="entry name" value="Beta-AFase-like"/>
</dbReference>
<gene>
    <name evidence="3" type="ORF">BSZ32_06335</name>
</gene>
<protein>
    <recommendedName>
        <fullName evidence="5">Glycoside hydrolase family 127 protein</fullName>
    </recommendedName>
</protein>
<dbReference type="GO" id="GO:0005975">
    <property type="term" value="P:carbohydrate metabolic process"/>
    <property type="evidence" value="ECO:0007669"/>
    <property type="project" value="InterPro"/>
</dbReference>
<dbReference type="Pfam" id="PF07944">
    <property type="entry name" value="Beta-AFase-like_GH127_cat"/>
    <property type="match status" value="1"/>
</dbReference>
<dbReference type="PANTHER" id="PTHR43465:SF2">
    <property type="entry name" value="DUF1680 DOMAIN PROTEIN (AFU_ORTHOLOGUE AFUA_1G08910)"/>
    <property type="match status" value="1"/>
</dbReference>
<dbReference type="InterPro" id="IPR049046">
    <property type="entry name" value="Beta-AFase-like_GH127_middle"/>
</dbReference>
<keyword evidence="4" id="KW-1185">Reference proteome</keyword>
<dbReference type="PANTHER" id="PTHR43465">
    <property type="entry name" value="DUF1680 DOMAIN PROTEIN (AFU_ORTHOLOGUE AFUA_1G08910)"/>
    <property type="match status" value="1"/>
</dbReference>
<dbReference type="Pfam" id="PF20736">
    <property type="entry name" value="Glyco_hydro127M"/>
    <property type="match status" value="1"/>
</dbReference>
<dbReference type="AlphaFoldDB" id="A0A2S7TZJ3"/>
<evidence type="ECO:0000313" key="3">
    <source>
        <dbReference type="EMBL" id="PQJ28155.1"/>
    </source>
</evidence>
<evidence type="ECO:0000259" key="1">
    <source>
        <dbReference type="Pfam" id="PF07944"/>
    </source>
</evidence>
<accession>A0A2S7TZJ3</accession>
<dbReference type="InterPro" id="IPR008928">
    <property type="entry name" value="6-hairpin_glycosidase_sf"/>
</dbReference>
<feature type="domain" description="Non-reducing end beta-L-arabinofuranosidase-like GH127 catalytic" evidence="1">
    <location>
        <begin position="240"/>
        <end position="368"/>
    </location>
</feature>
<dbReference type="EMBL" id="MQWA01000001">
    <property type="protein sequence ID" value="PQJ28155.1"/>
    <property type="molecule type" value="Genomic_DNA"/>
</dbReference>
<dbReference type="SUPFAM" id="SSF48208">
    <property type="entry name" value="Six-hairpin glycosidases"/>
    <property type="match status" value="1"/>
</dbReference>
<evidence type="ECO:0000313" key="4">
    <source>
        <dbReference type="Proteomes" id="UP000239907"/>
    </source>
</evidence>
<evidence type="ECO:0000259" key="2">
    <source>
        <dbReference type="Pfam" id="PF20736"/>
    </source>
</evidence>
<feature type="domain" description="Non-reducing end beta-L-arabinofuranosidase-like GH127 middle" evidence="2">
    <location>
        <begin position="387"/>
        <end position="466"/>
    </location>
</feature>
<proteinExistence type="predicted"/>
<dbReference type="Proteomes" id="UP000239907">
    <property type="component" value="Unassembled WGS sequence"/>
</dbReference>
<evidence type="ECO:0008006" key="5">
    <source>
        <dbReference type="Google" id="ProtNLM"/>
    </source>
</evidence>
<name>A0A2S7TZJ3_9BACT</name>